<protein>
    <submittedName>
        <fullName evidence="2">Uncharacterized protein</fullName>
    </submittedName>
</protein>
<keyword evidence="3" id="KW-1185">Reference proteome</keyword>
<keyword evidence="1" id="KW-0472">Membrane</keyword>
<name>A0A4R6VCM2_9HYPH</name>
<accession>A0A4R6VCM2</accession>
<evidence type="ECO:0000313" key="2">
    <source>
        <dbReference type="EMBL" id="TDQ60472.1"/>
    </source>
</evidence>
<dbReference type="AlphaFoldDB" id="A0A4R6VCM2"/>
<organism evidence="2 3">
    <name type="scientific">Maritalea mobilis</name>
    <dbReference type="NCBI Taxonomy" id="483324"/>
    <lineage>
        <taxon>Bacteria</taxon>
        <taxon>Pseudomonadati</taxon>
        <taxon>Pseudomonadota</taxon>
        <taxon>Alphaproteobacteria</taxon>
        <taxon>Hyphomicrobiales</taxon>
        <taxon>Devosiaceae</taxon>
        <taxon>Maritalea</taxon>
    </lineage>
</organism>
<dbReference type="Proteomes" id="UP000295391">
    <property type="component" value="Unassembled WGS sequence"/>
</dbReference>
<sequence length="49" mass="5605">MASNLLPIFLWLTKTIWAASFAALFLKGHKMTDTEKAREQAEKQFAVLH</sequence>
<feature type="transmembrane region" description="Helical" evidence="1">
    <location>
        <begin position="6"/>
        <end position="26"/>
    </location>
</feature>
<gene>
    <name evidence="2" type="ORF">ATL17_3361</name>
</gene>
<comment type="caution">
    <text evidence="2">The sequence shown here is derived from an EMBL/GenBank/DDBJ whole genome shotgun (WGS) entry which is preliminary data.</text>
</comment>
<keyword evidence="1" id="KW-0812">Transmembrane</keyword>
<reference evidence="2 3" key="1">
    <citation type="submission" date="2019-03" db="EMBL/GenBank/DDBJ databases">
        <title>Genomic Encyclopedia of Type Strains, Phase III (KMG-III): the genomes of soil and plant-associated and newly described type strains.</title>
        <authorList>
            <person name="Whitman W."/>
        </authorList>
    </citation>
    <scope>NUCLEOTIDE SEQUENCE [LARGE SCALE GENOMIC DNA]</scope>
    <source>
        <strain evidence="2 3">CGMCC 1.7002</strain>
    </source>
</reference>
<evidence type="ECO:0000313" key="3">
    <source>
        <dbReference type="Proteomes" id="UP000295391"/>
    </source>
</evidence>
<proteinExistence type="predicted"/>
<keyword evidence="1" id="KW-1133">Transmembrane helix</keyword>
<evidence type="ECO:0000256" key="1">
    <source>
        <dbReference type="SAM" id="Phobius"/>
    </source>
</evidence>
<dbReference type="EMBL" id="SNYR01000004">
    <property type="protein sequence ID" value="TDQ60472.1"/>
    <property type="molecule type" value="Genomic_DNA"/>
</dbReference>